<evidence type="ECO:0000256" key="1">
    <source>
        <dbReference type="ARBA" id="ARBA00022729"/>
    </source>
</evidence>
<feature type="chain" id="PRO_5035294251" description="Outer membrane protein beta-barrel domain-containing protein" evidence="2">
    <location>
        <begin position="22"/>
        <end position="197"/>
    </location>
</feature>
<dbReference type="EMBL" id="BMDX01000017">
    <property type="protein sequence ID" value="GGA84825.1"/>
    <property type="molecule type" value="Genomic_DNA"/>
</dbReference>
<dbReference type="OrthoDB" id="6384953at2"/>
<dbReference type="Proteomes" id="UP000619743">
    <property type="component" value="Unassembled WGS sequence"/>
</dbReference>
<dbReference type="RefSeq" id="WP_087506762.1">
    <property type="nucleotide sequence ID" value="NZ_BMDX01000017.1"/>
</dbReference>
<feature type="domain" description="Outer membrane protein beta-barrel" evidence="3">
    <location>
        <begin position="8"/>
        <end position="197"/>
    </location>
</feature>
<dbReference type="SUPFAM" id="SSF56925">
    <property type="entry name" value="OMPA-like"/>
    <property type="match status" value="1"/>
</dbReference>
<proteinExistence type="predicted"/>
<evidence type="ECO:0000259" key="3">
    <source>
        <dbReference type="Pfam" id="PF13505"/>
    </source>
</evidence>
<comment type="caution">
    <text evidence="4">The sequence shown here is derived from an EMBL/GenBank/DDBJ whole genome shotgun (WGS) entry which is preliminary data.</text>
</comment>
<keyword evidence="5" id="KW-1185">Reference proteome</keyword>
<sequence length="197" mass="22075">MNKKTLLALVPASFLTAPVIANESTNDWFVGGAINKQMSKSEQTPGAVPADTSSFDQKDRDWGYEVKAGRYFGDNDQHRMTMTYTEADGGSQTGDYKQKNILASYDYMYSLTDDNKWRAFGGVSAGMANTRYTGAGSSNDFVYGAQAGLNYRINQSWETEIGYRYLRQDYSGTNANTGENFELDRTEQVFMGVNYRF</sequence>
<keyword evidence="1 2" id="KW-0732">Signal</keyword>
<evidence type="ECO:0000313" key="5">
    <source>
        <dbReference type="Proteomes" id="UP000619743"/>
    </source>
</evidence>
<evidence type="ECO:0000313" key="4">
    <source>
        <dbReference type="EMBL" id="GGA84825.1"/>
    </source>
</evidence>
<name>A0A8J2U814_9GAMM</name>
<protein>
    <recommendedName>
        <fullName evidence="3">Outer membrane protein beta-barrel domain-containing protein</fullName>
    </recommendedName>
</protein>
<dbReference type="InterPro" id="IPR011250">
    <property type="entry name" value="OMP/PagP_B-barrel"/>
</dbReference>
<reference evidence="5" key="1">
    <citation type="journal article" date="2019" name="Int. J. Syst. Evol. Microbiol.">
        <title>The Global Catalogue of Microorganisms (GCM) 10K type strain sequencing project: providing services to taxonomists for standard genome sequencing and annotation.</title>
        <authorList>
            <consortium name="The Broad Institute Genomics Platform"/>
            <consortium name="The Broad Institute Genome Sequencing Center for Infectious Disease"/>
            <person name="Wu L."/>
            <person name="Ma J."/>
        </authorList>
    </citation>
    <scope>NUCLEOTIDE SEQUENCE [LARGE SCALE GENOMIC DNA]</scope>
    <source>
        <strain evidence="5">CGMCC 1.10130</strain>
    </source>
</reference>
<gene>
    <name evidence="4" type="ORF">GCM10011369_28560</name>
</gene>
<accession>A0A8J2U814</accession>
<dbReference type="Gene3D" id="2.40.160.20">
    <property type="match status" value="1"/>
</dbReference>
<organism evidence="4 5">
    <name type="scientific">Neiella marina</name>
    <dbReference type="NCBI Taxonomy" id="508461"/>
    <lineage>
        <taxon>Bacteria</taxon>
        <taxon>Pseudomonadati</taxon>
        <taxon>Pseudomonadota</taxon>
        <taxon>Gammaproteobacteria</taxon>
        <taxon>Alteromonadales</taxon>
        <taxon>Echinimonadaceae</taxon>
        <taxon>Neiella</taxon>
    </lineage>
</organism>
<dbReference type="AlphaFoldDB" id="A0A8J2U814"/>
<dbReference type="Pfam" id="PF13505">
    <property type="entry name" value="OMP_b-brl"/>
    <property type="match status" value="1"/>
</dbReference>
<dbReference type="InterPro" id="IPR027385">
    <property type="entry name" value="Beta-barrel_OMP"/>
</dbReference>
<evidence type="ECO:0000256" key="2">
    <source>
        <dbReference type="SAM" id="SignalP"/>
    </source>
</evidence>
<feature type="signal peptide" evidence="2">
    <location>
        <begin position="1"/>
        <end position="21"/>
    </location>
</feature>